<keyword evidence="3" id="KW-1185">Reference proteome</keyword>
<reference evidence="2 3" key="1">
    <citation type="submission" date="2018-01" db="EMBL/GenBank/DDBJ databases">
        <title>Complete genome sequence of Salinigranum rubrum GX10T, an extremely halophilic archaeon isolated from a marine solar saltern.</title>
        <authorList>
            <person name="Han S."/>
        </authorList>
    </citation>
    <scope>NUCLEOTIDE SEQUENCE [LARGE SCALE GENOMIC DNA]</scope>
    <source>
        <strain evidence="2 3">GX10</strain>
    </source>
</reference>
<dbReference type="NCBIfam" id="TIGR00654">
    <property type="entry name" value="PhzF_family"/>
    <property type="match status" value="1"/>
</dbReference>
<dbReference type="SUPFAM" id="SSF54506">
    <property type="entry name" value="Diaminopimelate epimerase-like"/>
    <property type="match status" value="1"/>
</dbReference>
<dbReference type="InterPro" id="IPR003719">
    <property type="entry name" value="Phenazine_PhzF-like"/>
</dbReference>
<dbReference type="PIRSF" id="PIRSF016184">
    <property type="entry name" value="PhzC_PhzF"/>
    <property type="match status" value="1"/>
</dbReference>
<organism evidence="2 3">
    <name type="scientific">Salinigranum rubrum</name>
    <dbReference type="NCBI Taxonomy" id="755307"/>
    <lineage>
        <taxon>Archaea</taxon>
        <taxon>Methanobacteriati</taxon>
        <taxon>Methanobacteriota</taxon>
        <taxon>Stenosarchaea group</taxon>
        <taxon>Halobacteria</taxon>
        <taxon>Halobacteriales</taxon>
        <taxon>Haloferacaceae</taxon>
        <taxon>Salinigranum</taxon>
    </lineage>
</organism>
<sequence length="312" mass="32447">MTTACRTLLVDAFTDEPLTGNPAGVVPDAGDLTEDQMQAIARELGASETAFVRPSSEALHRVRYFTPSQEVDLCGHATVAAFSLLAREGALDPGTHEVATNVGTVGIDIETEAGDDAPLVWLTGREPTVELVDLDYARVGEALGIDPAALEDVGADLPPAVASTGLPWLCVPVNFLSHLGGAAPQADLVEALATEHDAAGVYAFTFDTLDSDSALHARAFAPGIGVTEDPVTGTAAAACAAYLRHVDVYDDEQGYADLRFEQGHFVDRPGLVRTRVTDDEDGPEVAVGGTATVALDGTLSVPAPEDDDIVVA</sequence>
<dbReference type="PANTHER" id="PTHR13774">
    <property type="entry name" value="PHENAZINE BIOSYNTHESIS PROTEIN"/>
    <property type="match status" value="1"/>
</dbReference>
<dbReference type="RefSeq" id="WP_103424642.1">
    <property type="nucleotide sequence ID" value="NZ_CP026309.1"/>
</dbReference>
<evidence type="ECO:0000313" key="3">
    <source>
        <dbReference type="Proteomes" id="UP000236584"/>
    </source>
</evidence>
<proteinExistence type="predicted"/>
<name>A0A2I8VGE1_9EURY</name>
<dbReference type="GeneID" id="35591257"/>
<evidence type="ECO:0000313" key="2">
    <source>
        <dbReference type="EMBL" id="AUV80954.1"/>
    </source>
</evidence>
<protein>
    <submittedName>
        <fullName evidence="2">PhzF family phenazine biosynthesis protein</fullName>
    </submittedName>
</protein>
<dbReference type="KEGG" id="srub:C2R22_04165"/>
<keyword evidence="1" id="KW-0413">Isomerase</keyword>
<gene>
    <name evidence="2" type="ORF">C2R22_04165</name>
</gene>
<dbReference type="GO" id="GO:0005737">
    <property type="term" value="C:cytoplasm"/>
    <property type="evidence" value="ECO:0007669"/>
    <property type="project" value="TreeGrafter"/>
</dbReference>
<dbReference type="PANTHER" id="PTHR13774:SF39">
    <property type="entry name" value="BIOSYNTHESIS PROTEIN, PUTATIVE-RELATED"/>
    <property type="match status" value="1"/>
</dbReference>
<dbReference type="OrthoDB" id="105902at2157"/>
<dbReference type="Gene3D" id="3.10.310.10">
    <property type="entry name" value="Diaminopimelate Epimerase, Chain A, domain 1"/>
    <property type="match status" value="2"/>
</dbReference>
<dbReference type="AlphaFoldDB" id="A0A2I8VGE1"/>
<dbReference type="Proteomes" id="UP000236584">
    <property type="component" value="Chromosome"/>
</dbReference>
<dbReference type="GO" id="GO:0016853">
    <property type="term" value="F:isomerase activity"/>
    <property type="evidence" value="ECO:0007669"/>
    <property type="project" value="UniProtKB-KW"/>
</dbReference>
<evidence type="ECO:0000256" key="1">
    <source>
        <dbReference type="ARBA" id="ARBA00023235"/>
    </source>
</evidence>
<dbReference type="Pfam" id="PF02567">
    <property type="entry name" value="PhzC-PhzF"/>
    <property type="match status" value="1"/>
</dbReference>
<accession>A0A2I8VGE1</accession>
<dbReference type="EMBL" id="CP026309">
    <property type="protein sequence ID" value="AUV80954.1"/>
    <property type="molecule type" value="Genomic_DNA"/>
</dbReference>